<dbReference type="Proteomes" id="UP001227230">
    <property type="component" value="Chromosome 14"/>
</dbReference>
<feature type="compositionally biased region" description="Basic and acidic residues" evidence="1">
    <location>
        <begin position="139"/>
        <end position="164"/>
    </location>
</feature>
<sequence>MYGKRRRERRSEIEAGLSYFPLYFGQLEQLQEQNLQQRWQQQKQQSTIDYRRLTSFLEYDDSFLSVWNWKPTDTSDNGSSSQGAESRRLYIELQSGSLFSRDVFYLKSKYMKSEQLLEKASTSTEISDHEDASNSTEINNHEEALSSKEIGDYEETSSSKEIGDYGKNFKFQRD</sequence>
<accession>A0ABY9D5E3</accession>
<keyword evidence="3" id="KW-1185">Reference proteome</keyword>
<dbReference type="EMBL" id="CP126661">
    <property type="protein sequence ID" value="WKA02785.1"/>
    <property type="molecule type" value="Genomic_DNA"/>
</dbReference>
<evidence type="ECO:0000313" key="3">
    <source>
        <dbReference type="Proteomes" id="UP001227230"/>
    </source>
</evidence>
<name>A0ABY9D5E3_VITVI</name>
<organism evidence="2 3">
    <name type="scientific">Vitis vinifera</name>
    <name type="common">Grape</name>
    <dbReference type="NCBI Taxonomy" id="29760"/>
    <lineage>
        <taxon>Eukaryota</taxon>
        <taxon>Viridiplantae</taxon>
        <taxon>Streptophyta</taxon>
        <taxon>Embryophyta</taxon>
        <taxon>Tracheophyta</taxon>
        <taxon>Spermatophyta</taxon>
        <taxon>Magnoliopsida</taxon>
        <taxon>eudicotyledons</taxon>
        <taxon>Gunneridae</taxon>
        <taxon>Pentapetalae</taxon>
        <taxon>rosids</taxon>
        <taxon>Vitales</taxon>
        <taxon>Vitaceae</taxon>
        <taxon>Viteae</taxon>
        <taxon>Vitis</taxon>
    </lineage>
</organism>
<protein>
    <submittedName>
        <fullName evidence="2">Uncharacterized protein</fullName>
    </submittedName>
</protein>
<gene>
    <name evidence="2" type="ORF">VitviT2T_020939</name>
</gene>
<feature type="region of interest" description="Disordered" evidence="1">
    <location>
        <begin position="120"/>
        <end position="174"/>
    </location>
</feature>
<proteinExistence type="predicted"/>
<reference evidence="2 3" key="1">
    <citation type="journal article" date="2023" name="Hortic Res">
        <title>The complete reference genome for grapevine (Vitis vinifera L.) genetics and breeding.</title>
        <authorList>
            <person name="Shi X."/>
            <person name="Cao S."/>
            <person name="Wang X."/>
            <person name="Huang S."/>
            <person name="Wang Y."/>
            <person name="Liu Z."/>
            <person name="Liu W."/>
            <person name="Leng X."/>
            <person name="Peng Y."/>
            <person name="Wang N."/>
            <person name="Wang Y."/>
            <person name="Ma Z."/>
            <person name="Xu X."/>
            <person name="Zhang F."/>
            <person name="Xue H."/>
            <person name="Zhong H."/>
            <person name="Wang Y."/>
            <person name="Zhang K."/>
            <person name="Velt A."/>
            <person name="Avia K."/>
            <person name="Holtgrawe D."/>
            <person name="Grimplet J."/>
            <person name="Matus J.T."/>
            <person name="Ware D."/>
            <person name="Wu X."/>
            <person name="Wang H."/>
            <person name="Liu C."/>
            <person name="Fang Y."/>
            <person name="Rustenholz C."/>
            <person name="Cheng Z."/>
            <person name="Xiao H."/>
            <person name="Zhou Y."/>
        </authorList>
    </citation>
    <scope>NUCLEOTIDE SEQUENCE [LARGE SCALE GENOMIC DNA]</scope>
    <source>
        <strain evidence="3">cv. Pinot noir / PN40024</strain>
        <tissue evidence="2">Leaf</tissue>
    </source>
</reference>
<evidence type="ECO:0000256" key="1">
    <source>
        <dbReference type="SAM" id="MobiDB-lite"/>
    </source>
</evidence>
<evidence type="ECO:0000313" key="2">
    <source>
        <dbReference type="EMBL" id="WKA02785.1"/>
    </source>
</evidence>